<protein>
    <submittedName>
        <fullName evidence="2">Serine/threonine protein phosphatase</fullName>
    </submittedName>
</protein>
<dbReference type="CDD" id="cd00143">
    <property type="entry name" value="PP2Cc"/>
    <property type="match status" value="1"/>
</dbReference>
<keyword evidence="3" id="KW-1185">Reference proteome</keyword>
<accession>A0A563EQ45</accession>
<dbReference type="Pfam" id="PF12773">
    <property type="entry name" value="DZR"/>
    <property type="match status" value="1"/>
</dbReference>
<dbReference type="InterPro" id="IPR001932">
    <property type="entry name" value="PPM-type_phosphatase-like_dom"/>
</dbReference>
<dbReference type="Pfam" id="PF13672">
    <property type="entry name" value="PP2C_2"/>
    <property type="match status" value="1"/>
</dbReference>
<dbReference type="RefSeq" id="WP_146354429.1">
    <property type="nucleotide sequence ID" value="NZ_VOBR01000015.1"/>
</dbReference>
<evidence type="ECO:0000313" key="3">
    <source>
        <dbReference type="Proteomes" id="UP000316639"/>
    </source>
</evidence>
<dbReference type="EMBL" id="VOBR01000015">
    <property type="protein sequence ID" value="TWP49516.1"/>
    <property type="molecule type" value="Genomic_DNA"/>
</dbReference>
<comment type="caution">
    <text evidence="2">The sequence shown here is derived from an EMBL/GenBank/DDBJ whole genome shotgun (WGS) entry which is preliminary data.</text>
</comment>
<name>A0A563EQ45_9PSEU</name>
<dbReference type="AlphaFoldDB" id="A0A563EQ45"/>
<dbReference type="Proteomes" id="UP000316639">
    <property type="component" value="Unassembled WGS sequence"/>
</dbReference>
<dbReference type="PROSITE" id="PS51746">
    <property type="entry name" value="PPM_2"/>
    <property type="match status" value="1"/>
</dbReference>
<evidence type="ECO:0000313" key="2">
    <source>
        <dbReference type="EMBL" id="TWP49516.1"/>
    </source>
</evidence>
<dbReference type="InterPro" id="IPR025874">
    <property type="entry name" value="DZR"/>
</dbReference>
<gene>
    <name evidence="2" type="ORF">FKR81_23520</name>
</gene>
<dbReference type="InterPro" id="IPR036457">
    <property type="entry name" value="PPM-type-like_dom_sf"/>
</dbReference>
<evidence type="ECO:0000259" key="1">
    <source>
        <dbReference type="PROSITE" id="PS51746"/>
    </source>
</evidence>
<sequence>MDTPNCPECLEPISMDDRFCEACGRNLLVRRTPIGGPTGPAEATCILCASPDIDDEHYCTQCGRHQPAARDRVEYTLGQVSGVSDRGRRRARNEDSMAFGVVAGKGIAAVVCDGVASSERAEQASQAAADAATDVLVDALIDGSDPEQATIDAVSAACLSVEQLDGPENGGGVAPSCTFVSVVTTEEDVTVGWVGDSRVYWLAGDTSAQLTKDDTWAAQLVAEGVLTEEEAKTDRRAHVLSRWIGADAGQVVPSVTTFKPTESGVFLLCSDGLHNYRPDVEDLLPLADCGPDEYVKVALEAGGHDNITVVVVPFTPRA</sequence>
<dbReference type="Gene3D" id="3.60.40.10">
    <property type="entry name" value="PPM-type phosphatase domain"/>
    <property type="match status" value="1"/>
</dbReference>
<dbReference type="SMART" id="SM00331">
    <property type="entry name" value="PP2C_SIG"/>
    <property type="match status" value="1"/>
</dbReference>
<feature type="domain" description="PPM-type phosphatase" evidence="1">
    <location>
        <begin position="79"/>
        <end position="314"/>
    </location>
</feature>
<dbReference type="OrthoDB" id="9801841at2"/>
<dbReference type="SMART" id="SM00332">
    <property type="entry name" value="PP2Cc"/>
    <property type="match status" value="1"/>
</dbReference>
<organism evidence="2 3">
    <name type="scientific">Lentzea tibetensis</name>
    <dbReference type="NCBI Taxonomy" id="2591470"/>
    <lineage>
        <taxon>Bacteria</taxon>
        <taxon>Bacillati</taxon>
        <taxon>Actinomycetota</taxon>
        <taxon>Actinomycetes</taxon>
        <taxon>Pseudonocardiales</taxon>
        <taxon>Pseudonocardiaceae</taxon>
        <taxon>Lentzea</taxon>
    </lineage>
</organism>
<reference evidence="2 3" key="1">
    <citation type="submission" date="2019-07" db="EMBL/GenBank/DDBJ databases">
        <title>Lentzea xizangensis sp. nov., isolated from Qinghai-Tibetan Plateau Soils.</title>
        <authorList>
            <person name="Huang J."/>
        </authorList>
    </citation>
    <scope>NUCLEOTIDE SEQUENCE [LARGE SCALE GENOMIC DNA]</scope>
    <source>
        <strain evidence="2 3">FXJ1.1311</strain>
    </source>
</reference>
<dbReference type="SUPFAM" id="SSF81606">
    <property type="entry name" value="PP2C-like"/>
    <property type="match status" value="1"/>
</dbReference>
<proteinExistence type="predicted"/>